<comment type="caution">
    <text evidence="2">The sequence shown here is derived from an EMBL/GenBank/DDBJ whole genome shotgun (WGS) entry which is preliminary data.</text>
</comment>
<feature type="compositionally biased region" description="Basic residues" evidence="1">
    <location>
        <begin position="1"/>
        <end position="20"/>
    </location>
</feature>
<accession>A0A1F8EY60</accession>
<dbReference type="AlphaFoldDB" id="A0A1F8EY60"/>
<dbReference type="Proteomes" id="UP000178023">
    <property type="component" value="Unassembled WGS sequence"/>
</dbReference>
<gene>
    <name evidence="2" type="ORF">A2750_02470</name>
</gene>
<protein>
    <submittedName>
        <fullName evidence="2">Uncharacterized protein</fullName>
    </submittedName>
</protein>
<organism evidence="2 3">
    <name type="scientific">Candidatus Yanofskybacteria bacterium RIFCSPHIGHO2_01_FULL_45_42</name>
    <dbReference type="NCBI Taxonomy" id="1802671"/>
    <lineage>
        <taxon>Bacteria</taxon>
        <taxon>Candidatus Yanofskyibacteriota</taxon>
    </lineage>
</organism>
<evidence type="ECO:0000313" key="2">
    <source>
        <dbReference type="EMBL" id="OGN05807.1"/>
    </source>
</evidence>
<feature type="compositionally biased region" description="Basic residues" evidence="1">
    <location>
        <begin position="37"/>
        <end position="46"/>
    </location>
</feature>
<reference evidence="2 3" key="1">
    <citation type="journal article" date="2016" name="Nat. Commun.">
        <title>Thousands of microbial genomes shed light on interconnected biogeochemical processes in an aquifer system.</title>
        <authorList>
            <person name="Anantharaman K."/>
            <person name="Brown C.T."/>
            <person name="Hug L.A."/>
            <person name="Sharon I."/>
            <person name="Castelle C.J."/>
            <person name="Probst A.J."/>
            <person name="Thomas B.C."/>
            <person name="Singh A."/>
            <person name="Wilkins M.J."/>
            <person name="Karaoz U."/>
            <person name="Brodie E.L."/>
            <person name="Williams K.H."/>
            <person name="Hubbard S.S."/>
            <person name="Banfield J.F."/>
        </authorList>
    </citation>
    <scope>NUCLEOTIDE SEQUENCE [LARGE SCALE GENOMIC DNA]</scope>
</reference>
<feature type="region of interest" description="Disordered" evidence="1">
    <location>
        <begin position="1"/>
        <end position="59"/>
    </location>
</feature>
<feature type="compositionally biased region" description="Low complexity" evidence="1">
    <location>
        <begin position="48"/>
        <end position="59"/>
    </location>
</feature>
<name>A0A1F8EY60_9BACT</name>
<evidence type="ECO:0000313" key="3">
    <source>
        <dbReference type="Proteomes" id="UP000178023"/>
    </source>
</evidence>
<sequence length="76" mass="8527">MNINRRALRRKLGSRTKRREGTKTNGIGHLSGGGRGKAGHPSRKQCFRNPRPYRQQPRPSVLLNALIRKAQAQQAA</sequence>
<dbReference type="EMBL" id="MGJL01000047">
    <property type="protein sequence ID" value="OGN05807.1"/>
    <property type="molecule type" value="Genomic_DNA"/>
</dbReference>
<evidence type="ECO:0000256" key="1">
    <source>
        <dbReference type="SAM" id="MobiDB-lite"/>
    </source>
</evidence>
<proteinExistence type="predicted"/>